<keyword evidence="5" id="KW-0808">Transferase</keyword>
<dbReference type="EC" id="2.3.2.27" evidence="4"/>
<dbReference type="Pfam" id="PF13639">
    <property type="entry name" value="zf-RING_2"/>
    <property type="match status" value="1"/>
</dbReference>
<keyword evidence="12 15" id="KW-1133">Transmembrane helix</keyword>
<dbReference type="InterPro" id="IPR013083">
    <property type="entry name" value="Znf_RING/FYVE/PHD"/>
</dbReference>
<gene>
    <name evidence="18" type="ORF">EIN_375350</name>
</gene>
<feature type="chain" id="PRO_5001979797" description="RING-type E3 ubiquitin transferase" evidence="16">
    <location>
        <begin position="19"/>
        <end position="494"/>
    </location>
</feature>
<dbReference type="SUPFAM" id="SSF57850">
    <property type="entry name" value="RING/U-box"/>
    <property type="match status" value="1"/>
</dbReference>
<evidence type="ECO:0000313" key="18">
    <source>
        <dbReference type="EMBL" id="ELP83440.1"/>
    </source>
</evidence>
<keyword evidence="9 14" id="KW-0863">Zinc-finger</keyword>
<keyword evidence="8 16" id="KW-0732">Signal</keyword>
<feature type="transmembrane region" description="Helical" evidence="15">
    <location>
        <begin position="259"/>
        <end position="283"/>
    </location>
</feature>
<organism evidence="18 19">
    <name type="scientific">Entamoeba invadens IP1</name>
    <dbReference type="NCBI Taxonomy" id="370355"/>
    <lineage>
        <taxon>Eukaryota</taxon>
        <taxon>Amoebozoa</taxon>
        <taxon>Evosea</taxon>
        <taxon>Archamoebae</taxon>
        <taxon>Mastigamoebida</taxon>
        <taxon>Entamoebidae</taxon>
        <taxon>Entamoeba</taxon>
    </lineage>
</organism>
<dbReference type="GO" id="GO:0061630">
    <property type="term" value="F:ubiquitin protein ligase activity"/>
    <property type="evidence" value="ECO:0007669"/>
    <property type="project" value="UniProtKB-EC"/>
</dbReference>
<evidence type="ECO:0000256" key="6">
    <source>
        <dbReference type="ARBA" id="ARBA00022692"/>
    </source>
</evidence>
<dbReference type="GO" id="GO:0043161">
    <property type="term" value="P:proteasome-mediated ubiquitin-dependent protein catabolic process"/>
    <property type="evidence" value="ECO:0007669"/>
    <property type="project" value="TreeGrafter"/>
</dbReference>
<dbReference type="AlphaFoldDB" id="A0A0A1TU53"/>
<keyword evidence="13 15" id="KW-0472">Membrane</keyword>
<protein>
    <recommendedName>
        <fullName evidence="4">RING-type E3 ubiquitin transferase</fullName>
        <ecNumber evidence="4">2.3.2.27</ecNumber>
    </recommendedName>
</protein>
<dbReference type="InterPro" id="IPR001841">
    <property type="entry name" value="Znf_RING"/>
</dbReference>
<dbReference type="Proteomes" id="UP000014680">
    <property type="component" value="Unassembled WGS sequence"/>
</dbReference>
<feature type="transmembrane region" description="Helical" evidence="15">
    <location>
        <begin position="232"/>
        <end position="253"/>
    </location>
</feature>
<dbReference type="GeneID" id="14882356"/>
<accession>A0A0A1TU53</accession>
<comment type="catalytic activity">
    <reaction evidence="1">
        <text>S-ubiquitinyl-[E2 ubiquitin-conjugating enzyme]-L-cysteine + [acceptor protein]-L-lysine = [E2 ubiquitin-conjugating enzyme]-L-cysteine + N(6)-ubiquitinyl-[acceptor protein]-L-lysine.</text>
        <dbReference type="EC" id="2.3.2.27"/>
    </reaction>
</comment>
<comment type="subcellular location">
    <subcellularLocation>
        <location evidence="2">Endomembrane system</location>
        <topology evidence="2">Multi-pass membrane protein</topology>
    </subcellularLocation>
</comment>
<evidence type="ECO:0000313" key="19">
    <source>
        <dbReference type="Proteomes" id="UP000014680"/>
    </source>
</evidence>
<dbReference type="PROSITE" id="PS50089">
    <property type="entry name" value="ZF_RING_2"/>
    <property type="match status" value="1"/>
</dbReference>
<dbReference type="KEGG" id="eiv:EIN_375350"/>
<dbReference type="VEuPathDB" id="AmoebaDB:EIN_375350"/>
<feature type="domain" description="RING-type" evidence="17">
    <location>
        <begin position="440"/>
        <end position="487"/>
    </location>
</feature>
<keyword evidence="11" id="KW-0862">Zinc</keyword>
<feature type="signal peptide" evidence="16">
    <location>
        <begin position="1"/>
        <end position="18"/>
    </location>
</feature>
<dbReference type="OMA" id="NTFAYHN"/>
<dbReference type="Gene3D" id="3.30.40.10">
    <property type="entry name" value="Zinc/RING finger domain, C3HC4 (zinc finger)"/>
    <property type="match status" value="1"/>
</dbReference>
<dbReference type="SMART" id="SM00184">
    <property type="entry name" value="RING"/>
    <property type="match status" value="1"/>
</dbReference>
<feature type="transmembrane region" description="Helical" evidence="15">
    <location>
        <begin position="380"/>
        <end position="399"/>
    </location>
</feature>
<comment type="pathway">
    <text evidence="3">Protein modification; protein ubiquitination.</text>
</comment>
<sequence>MGKLFLMTFFLFFCVSSSKEQVTAIQKLTPLEELTKNNEVTFPLAGEWKSHTHFSFLQQKSGMLRVYSPRVLNNTDNVTIFECHIQMTDGNFGQDEVVDFTSFFYASVNQNMTFVNFDGFLASKLLTQIPVRVLRRSAMFFNMTHLEHLPKIFVQLPNTLTENFTLTGNVTIDGKLLEFTLHALNKQKLEGLALPYLGLVLALALIQSFSLVSQMDLTKTESSLKRSSYNTIVLMATSDAFICHIHVYLASLFTTGSVAFRLSILLSFLFFMIFSVFDVKFIFNIWKSQYGSVSQRSAMLLYLRLYATLFVLFILSVFSIHYFLFVCFSLWIPQIYQNFVSNNSSVVTVRYMASTTLPRFALVLYWFAFPYNFMNYRVDATLIGYLLLIVLLQIVMVVAQKRFGARCILPKFIHRFLVSEDYNYHRGWSDIVKMRGDLECLICMMNIDNTHMEEGCAEIVVTPCDHVFHTECLSSWNDYKMDCPTCRRPLDGVF</sequence>
<evidence type="ECO:0000256" key="16">
    <source>
        <dbReference type="SAM" id="SignalP"/>
    </source>
</evidence>
<evidence type="ECO:0000256" key="7">
    <source>
        <dbReference type="ARBA" id="ARBA00022723"/>
    </source>
</evidence>
<dbReference type="InterPro" id="IPR050731">
    <property type="entry name" value="HRD1_E3_ubiq-ligases"/>
</dbReference>
<evidence type="ECO:0000256" key="14">
    <source>
        <dbReference type="PROSITE-ProRule" id="PRU00175"/>
    </source>
</evidence>
<evidence type="ECO:0000256" key="15">
    <source>
        <dbReference type="SAM" id="Phobius"/>
    </source>
</evidence>
<evidence type="ECO:0000256" key="12">
    <source>
        <dbReference type="ARBA" id="ARBA00022989"/>
    </source>
</evidence>
<evidence type="ECO:0000256" key="4">
    <source>
        <dbReference type="ARBA" id="ARBA00012483"/>
    </source>
</evidence>
<dbReference type="GO" id="GO:0012505">
    <property type="term" value="C:endomembrane system"/>
    <property type="evidence" value="ECO:0007669"/>
    <property type="project" value="UniProtKB-SubCell"/>
</dbReference>
<evidence type="ECO:0000256" key="1">
    <source>
        <dbReference type="ARBA" id="ARBA00000900"/>
    </source>
</evidence>
<evidence type="ECO:0000256" key="11">
    <source>
        <dbReference type="ARBA" id="ARBA00022833"/>
    </source>
</evidence>
<evidence type="ECO:0000256" key="13">
    <source>
        <dbReference type="ARBA" id="ARBA00023136"/>
    </source>
</evidence>
<evidence type="ECO:0000256" key="8">
    <source>
        <dbReference type="ARBA" id="ARBA00022729"/>
    </source>
</evidence>
<dbReference type="InterPro" id="IPR021319">
    <property type="entry name" value="DUF2921"/>
</dbReference>
<name>A0A0A1TU53_ENTIV</name>
<keyword evidence="19" id="KW-1185">Reference proteome</keyword>
<dbReference type="GO" id="GO:0008270">
    <property type="term" value="F:zinc ion binding"/>
    <property type="evidence" value="ECO:0007669"/>
    <property type="project" value="UniProtKB-KW"/>
</dbReference>
<evidence type="ECO:0000256" key="3">
    <source>
        <dbReference type="ARBA" id="ARBA00004906"/>
    </source>
</evidence>
<evidence type="ECO:0000256" key="2">
    <source>
        <dbReference type="ARBA" id="ARBA00004127"/>
    </source>
</evidence>
<proteinExistence type="predicted"/>
<dbReference type="PANTHER" id="PTHR22763">
    <property type="entry name" value="RING ZINC FINGER PROTEIN"/>
    <property type="match status" value="1"/>
</dbReference>
<dbReference type="EMBL" id="KB207268">
    <property type="protein sequence ID" value="ELP83440.1"/>
    <property type="molecule type" value="Genomic_DNA"/>
</dbReference>
<keyword evidence="7" id="KW-0479">Metal-binding</keyword>
<evidence type="ECO:0000259" key="17">
    <source>
        <dbReference type="PROSITE" id="PS50089"/>
    </source>
</evidence>
<dbReference type="RefSeq" id="XP_004182786.1">
    <property type="nucleotide sequence ID" value="XM_004182738.1"/>
</dbReference>
<evidence type="ECO:0000256" key="10">
    <source>
        <dbReference type="ARBA" id="ARBA00022786"/>
    </source>
</evidence>
<keyword evidence="10" id="KW-0833">Ubl conjugation pathway</keyword>
<keyword evidence="6 15" id="KW-0812">Transmembrane</keyword>
<reference evidence="18 19" key="1">
    <citation type="submission" date="2012-10" db="EMBL/GenBank/DDBJ databases">
        <authorList>
            <person name="Zafar N."/>
            <person name="Inman J."/>
            <person name="Hall N."/>
            <person name="Lorenzi H."/>
            <person name="Caler E."/>
        </authorList>
    </citation>
    <scope>NUCLEOTIDE SEQUENCE [LARGE SCALE GENOMIC DNA]</scope>
    <source>
        <strain evidence="18 19">IP1</strain>
    </source>
</reference>
<feature type="transmembrane region" description="Helical" evidence="15">
    <location>
        <begin position="303"/>
        <end position="331"/>
    </location>
</feature>
<evidence type="ECO:0000256" key="9">
    <source>
        <dbReference type="ARBA" id="ARBA00022771"/>
    </source>
</evidence>
<dbReference type="PANTHER" id="PTHR22763:SF162">
    <property type="entry name" value="TRANSMEMBRANE E3 UBIQUITIN-PROTEIN LIGASE 1"/>
    <property type="match status" value="1"/>
</dbReference>
<feature type="transmembrane region" description="Helical" evidence="15">
    <location>
        <begin position="351"/>
        <end position="368"/>
    </location>
</feature>
<feature type="transmembrane region" description="Helical" evidence="15">
    <location>
        <begin position="193"/>
        <end position="212"/>
    </location>
</feature>
<evidence type="ECO:0000256" key="5">
    <source>
        <dbReference type="ARBA" id="ARBA00022679"/>
    </source>
</evidence>
<dbReference type="Pfam" id="PF11145">
    <property type="entry name" value="DUF2921"/>
    <property type="match status" value="1"/>
</dbReference>
<dbReference type="OrthoDB" id="9984778at2759"/>